<dbReference type="Gene3D" id="3.40.50.300">
    <property type="entry name" value="P-loop containing nucleotide triphosphate hydrolases"/>
    <property type="match status" value="1"/>
</dbReference>
<feature type="compositionally biased region" description="Basic and acidic residues" evidence="10">
    <location>
        <begin position="231"/>
        <end position="251"/>
    </location>
</feature>
<dbReference type="SMART" id="SM00220">
    <property type="entry name" value="S_TKc"/>
    <property type="match status" value="1"/>
</dbReference>
<proteinExistence type="predicted"/>
<dbReference type="GO" id="GO:0000245">
    <property type="term" value="P:spliceosomal complex assembly"/>
    <property type="evidence" value="ECO:0007669"/>
    <property type="project" value="TreeGrafter"/>
</dbReference>
<comment type="caution">
    <text evidence="12">The sequence shown here is derived from an EMBL/GenBank/DDBJ whole genome shotgun (WGS) entry which is preliminary data.</text>
</comment>
<keyword evidence="6 9" id="KW-0067">ATP-binding</keyword>
<dbReference type="InterPro" id="IPR017441">
    <property type="entry name" value="Protein_kinase_ATP_BS"/>
</dbReference>
<dbReference type="GO" id="GO:0050684">
    <property type="term" value="P:regulation of mRNA processing"/>
    <property type="evidence" value="ECO:0007669"/>
    <property type="project" value="TreeGrafter"/>
</dbReference>
<dbReference type="InterPro" id="IPR027417">
    <property type="entry name" value="P-loop_NTPase"/>
</dbReference>
<evidence type="ECO:0000256" key="10">
    <source>
        <dbReference type="SAM" id="MobiDB-lite"/>
    </source>
</evidence>
<comment type="catalytic activity">
    <reaction evidence="8">
        <text>L-seryl-[protein] + ATP = O-phospho-L-seryl-[protein] + ADP + H(+)</text>
        <dbReference type="Rhea" id="RHEA:17989"/>
        <dbReference type="Rhea" id="RHEA-COMP:9863"/>
        <dbReference type="Rhea" id="RHEA-COMP:11604"/>
        <dbReference type="ChEBI" id="CHEBI:15378"/>
        <dbReference type="ChEBI" id="CHEBI:29999"/>
        <dbReference type="ChEBI" id="CHEBI:30616"/>
        <dbReference type="ChEBI" id="CHEBI:83421"/>
        <dbReference type="ChEBI" id="CHEBI:456216"/>
        <dbReference type="EC" id="2.7.11.1"/>
    </reaction>
</comment>
<evidence type="ECO:0000256" key="1">
    <source>
        <dbReference type="ARBA" id="ARBA00012513"/>
    </source>
</evidence>
<dbReference type="Gene3D" id="1.10.510.10">
    <property type="entry name" value="Transferase(Phosphotransferase) domain 1"/>
    <property type="match status" value="1"/>
</dbReference>
<reference evidence="13" key="2">
    <citation type="submission" date="2024-04" db="EMBL/GenBank/DDBJ databases">
        <authorList>
            <person name="Chen Y."/>
            <person name="Shah S."/>
            <person name="Dougan E. K."/>
            <person name="Thang M."/>
            <person name="Chan C."/>
        </authorList>
    </citation>
    <scope>NUCLEOTIDE SEQUENCE [LARGE SCALE GENOMIC DNA]</scope>
</reference>
<keyword evidence="5 14" id="KW-0418">Kinase</keyword>
<dbReference type="SUPFAM" id="SSF52540">
    <property type="entry name" value="P-loop containing nucleoside triphosphate hydrolases"/>
    <property type="match status" value="1"/>
</dbReference>
<keyword evidence="15" id="KW-1185">Reference proteome</keyword>
<dbReference type="PROSITE" id="PS00108">
    <property type="entry name" value="PROTEIN_KINASE_ST"/>
    <property type="match status" value="1"/>
</dbReference>
<reference evidence="12" key="1">
    <citation type="submission" date="2022-10" db="EMBL/GenBank/DDBJ databases">
        <authorList>
            <person name="Chen Y."/>
            <person name="Dougan E. K."/>
            <person name="Chan C."/>
            <person name="Rhodes N."/>
            <person name="Thang M."/>
        </authorList>
    </citation>
    <scope>NUCLEOTIDE SEQUENCE</scope>
</reference>
<dbReference type="FunFam" id="1.10.510.10:FF:001654">
    <property type="entry name" value="SRSF protein kinase 3"/>
    <property type="match status" value="1"/>
</dbReference>
<dbReference type="Proteomes" id="UP001152797">
    <property type="component" value="Unassembled WGS sequence"/>
</dbReference>
<dbReference type="Gene3D" id="3.30.200.20">
    <property type="entry name" value="Phosphorylase Kinase, domain 1"/>
    <property type="match status" value="1"/>
</dbReference>
<dbReference type="GO" id="GO:0004674">
    <property type="term" value="F:protein serine/threonine kinase activity"/>
    <property type="evidence" value="ECO:0007669"/>
    <property type="project" value="UniProtKB-KW"/>
</dbReference>
<dbReference type="InterPro" id="IPR008271">
    <property type="entry name" value="Ser/Thr_kinase_AS"/>
</dbReference>
<evidence type="ECO:0000256" key="4">
    <source>
        <dbReference type="ARBA" id="ARBA00022741"/>
    </source>
</evidence>
<dbReference type="InterPro" id="IPR011009">
    <property type="entry name" value="Kinase-like_dom_sf"/>
</dbReference>
<evidence type="ECO:0000259" key="11">
    <source>
        <dbReference type="PROSITE" id="PS50011"/>
    </source>
</evidence>
<accession>A0A9P1DBW0</accession>
<sequence>MMKNEAHGDAEDYTESDDEGADGYRKGGYHPVHVGEIYNGRYHVLAKLGWGHFSTVWLCQDLSATRYVAMKVQKSAPHYTEAAYDEIELLAEAAKRSKDAAWEETQKGPLRELFPDGGEGFTGVVQLIDYFEHFGVNGKHVCMVFETMGPNVLALIKRYNFKGIPVDIVRKVTTHTLIGLDYLHRVCGIIHTDLKPENVLVGCPRGVPVNKTGVPLVGNVDPAAVAANFKKDTSAKSEEKKGKKKDKKFDEEGSDVEDEAAPRPPPMLVHDPMQTAPPEPIEPPYMKPFLKPSRSDPTLLSSYGDDSIALNRPLYNHAGSLMKVPPPGVPVPAPMPPSSSSGVAKPESIDEKLIEEVLGLDLFDHDGVTYKVADLGNACWVERHFSDDIQTRQYRSPETIINAGYDTSADIWSLACMVFELATGDYLFDPKASDEYPRDEDHLALFIELLGPMPKDLISRGRRSSTYFNRRGELRHIKSLRYWPLAEVLLQKYHMHAIEAKSLASFLLPMLQLLPEDRISAKAALEHPWSLVILDECHQATGRHPMAETIRIVKKLEQELRPRILGLTASFYAGKLKRKRDSEEGRLELELLLDASLFCPDVPNGKQQEFKHVTWSEDVTSSEAFEAAFLKEVQVVQQLGQQSLEVYVKSWTQKCVVRQLKQHCEELQQIQQLPVVEERSNVEKLLQKLPLLQELTSQFYSHFTTRPCLTRAPKISAKVEKLSHIILKEQDEGGTGGSKGIVFVEQVCVTEPLAVALSRLGVTAEAVYGMLPKKDLDAILKRFKDPWLRLRQRNFQILLESYLHFIQPSLQLFTFSFMSLAGECWHISGSNCPLP</sequence>
<dbReference type="PROSITE" id="PS00107">
    <property type="entry name" value="PROTEIN_KINASE_ATP"/>
    <property type="match status" value="1"/>
</dbReference>
<dbReference type="CDD" id="cd14136">
    <property type="entry name" value="STKc_SRPK"/>
    <property type="match status" value="1"/>
</dbReference>
<evidence type="ECO:0000256" key="8">
    <source>
        <dbReference type="ARBA" id="ARBA00048679"/>
    </source>
</evidence>
<dbReference type="GO" id="GO:0005524">
    <property type="term" value="F:ATP binding"/>
    <property type="evidence" value="ECO:0007669"/>
    <property type="project" value="UniProtKB-UniRule"/>
</dbReference>
<feature type="domain" description="Protein kinase" evidence="11">
    <location>
        <begin position="42"/>
        <end position="530"/>
    </location>
</feature>
<dbReference type="PROSITE" id="PS50011">
    <property type="entry name" value="PROTEIN_KINASE_DOM"/>
    <property type="match status" value="1"/>
</dbReference>
<dbReference type="OrthoDB" id="2649at2759"/>
<evidence type="ECO:0000256" key="6">
    <source>
        <dbReference type="ARBA" id="ARBA00022840"/>
    </source>
</evidence>
<evidence type="ECO:0000313" key="12">
    <source>
        <dbReference type="EMBL" id="CAI4007779.1"/>
    </source>
</evidence>
<feature type="binding site" evidence="9">
    <location>
        <position position="71"/>
    </location>
    <ligand>
        <name>ATP</name>
        <dbReference type="ChEBI" id="CHEBI:30616"/>
    </ligand>
</feature>
<organism evidence="12">
    <name type="scientific">Cladocopium goreaui</name>
    <dbReference type="NCBI Taxonomy" id="2562237"/>
    <lineage>
        <taxon>Eukaryota</taxon>
        <taxon>Sar</taxon>
        <taxon>Alveolata</taxon>
        <taxon>Dinophyceae</taxon>
        <taxon>Suessiales</taxon>
        <taxon>Symbiodiniaceae</taxon>
        <taxon>Cladocopium</taxon>
    </lineage>
</organism>
<protein>
    <recommendedName>
        <fullName evidence="1">non-specific serine/threonine protein kinase</fullName>
        <ecNumber evidence="1">2.7.11.1</ecNumber>
    </recommendedName>
</protein>
<gene>
    <name evidence="12" type="ORF">C1SCF055_LOCUS33306</name>
</gene>
<evidence type="ECO:0000313" key="14">
    <source>
        <dbReference type="EMBL" id="CAL4795091.1"/>
    </source>
</evidence>
<keyword evidence="4 9" id="KW-0547">Nucleotide-binding</keyword>
<evidence type="ECO:0000256" key="3">
    <source>
        <dbReference type="ARBA" id="ARBA00022679"/>
    </source>
</evidence>
<feature type="region of interest" description="Disordered" evidence="10">
    <location>
        <begin position="231"/>
        <end position="282"/>
    </location>
</feature>
<name>A0A9P1DBW0_9DINO</name>
<dbReference type="EMBL" id="CAMXCT030004123">
    <property type="protein sequence ID" value="CAL4795091.1"/>
    <property type="molecule type" value="Genomic_DNA"/>
</dbReference>
<dbReference type="PANTHER" id="PTHR47634:SF9">
    <property type="entry name" value="PROTEIN KINASE DOMAIN-CONTAINING PROTEIN-RELATED"/>
    <property type="match status" value="1"/>
</dbReference>
<dbReference type="Pfam" id="PF00069">
    <property type="entry name" value="Pkinase"/>
    <property type="match status" value="2"/>
</dbReference>
<keyword evidence="3" id="KW-0808">Transferase</keyword>
<evidence type="ECO:0000256" key="9">
    <source>
        <dbReference type="PROSITE-ProRule" id="PRU10141"/>
    </source>
</evidence>
<evidence type="ECO:0000256" key="5">
    <source>
        <dbReference type="ARBA" id="ARBA00022777"/>
    </source>
</evidence>
<dbReference type="InterPro" id="IPR000719">
    <property type="entry name" value="Prot_kinase_dom"/>
</dbReference>
<evidence type="ECO:0000256" key="7">
    <source>
        <dbReference type="ARBA" id="ARBA00047899"/>
    </source>
</evidence>
<dbReference type="AlphaFoldDB" id="A0A9P1DBW0"/>
<feature type="region of interest" description="Disordered" evidence="10">
    <location>
        <begin position="1"/>
        <end position="24"/>
    </location>
</feature>
<dbReference type="EC" id="2.7.11.1" evidence="1"/>
<feature type="compositionally biased region" description="Acidic residues" evidence="10">
    <location>
        <begin position="11"/>
        <end position="21"/>
    </location>
</feature>
<evidence type="ECO:0000256" key="2">
    <source>
        <dbReference type="ARBA" id="ARBA00022527"/>
    </source>
</evidence>
<keyword evidence="2 14" id="KW-0723">Serine/threonine-protein kinase</keyword>
<dbReference type="FunFam" id="3.30.200.20:FF:000770">
    <property type="entry name" value="SRSF protein kinase 2"/>
    <property type="match status" value="1"/>
</dbReference>
<dbReference type="InterPro" id="IPR051334">
    <property type="entry name" value="SRPK"/>
</dbReference>
<dbReference type="SUPFAM" id="SSF56112">
    <property type="entry name" value="Protein kinase-like (PK-like)"/>
    <property type="match status" value="1"/>
</dbReference>
<evidence type="ECO:0000313" key="15">
    <source>
        <dbReference type="Proteomes" id="UP001152797"/>
    </source>
</evidence>
<dbReference type="EMBL" id="CAMXCT010004123">
    <property type="protein sequence ID" value="CAI4007779.1"/>
    <property type="molecule type" value="Genomic_DNA"/>
</dbReference>
<feature type="compositionally biased region" description="Basic and acidic residues" evidence="10">
    <location>
        <begin position="1"/>
        <end position="10"/>
    </location>
</feature>
<evidence type="ECO:0000313" key="13">
    <source>
        <dbReference type="EMBL" id="CAL1161154.1"/>
    </source>
</evidence>
<dbReference type="PANTHER" id="PTHR47634">
    <property type="entry name" value="PROTEIN KINASE DOMAIN-CONTAINING PROTEIN-RELATED"/>
    <property type="match status" value="1"/>
</dbReference>
<comment type="catalytic activity">
    <reaction evidence="7">
        <text>L-threonyl-[protein] + ATP = O-phospho-L-threonyl-[protein] + ADP + H(+)</text>
        <dbReference type="Rhea" id="RHEA:46608"/>
        <dbReference type="Rhea" id="RHEA-COMP:11060"/>
        <dbReference type="Rhea" id="RHEA-COMP:11605"/>
        <dbReference type="ChEBI" id="CHEBI:15378"/>
        <dbReference type="ChEBI" id="CHEBI:30013"/>
        <dbReference type="ChEBI" id="CHEBI:30616"/>
        <dbReference type="ChEBI" id="CHEBI:61977"/>
        <dbReference type="ChEBI" id="CHEBI:456216"/>
        <dbReference type="EC" id="2.7.11.1"/>
    </reaction>
</comment>
<dbReference type="EMBL" id="CAMXCT020004123">
    <property type="protein sequence ID" value="CAL1161154.1"/>
    <property type="molecule type" value="Genomic_DNA"/>
</dbReference>